<feature type="signal peptide" evidence="8">
    <location>
        <begin position="1"/>
        <end position="23"/>
    </location>
</feature>
<dbReference type="PANTHER" id="PTHR30069:SF29">
    <property type="entry name" value="HEMOGLOBIN AND HEMOGLOBIN-HAPTOGLOBIN-BINDING PROTEIN 1-RELATED"/>
    <property type="match status" value="1"/>
</dbReference>
<keyword evidence="2" id="KW-0813">Transport</keyword>
<dbReference type="SUPFAM" id="SSF56935">
    <property type="entry name" value="Porins"/>
    <property type="match status" value="1"/>
</dbReference>
<dbReference type="Gene3D" id="2.170.130.10">
    <property type="entry name" value="TonB-dependent receptor, plug domain"/>
    <property type="match status" value="1"/>
</dbReference>
<reference evidence="10" key="1">
    <citation type="submission" date="2022-05" db="EMBL/GenBank/DDBJ databases">
        <authorList>
            <person name="Jo J.-H."/>
            <person name="Im W.-T."/>
        </authorList>
    </citation>
    <scope>NUCLEOTIDE SEQUENCE</scope>
    <source>
        <strain evidence="10">SE158</strain>
    </source>
</reference>
<keyword evidence="7" id="KW-0998">Cell outer membrane</keyword>
<protein>
    <submittedName>
        <fullName evidence="10">TonB-dependent receptor plug domain-containing protein</fullName>
    </submittedName>
</protein>
<keyword evidence="10" id="KW-0675">Receptor</keyword>
<sequence>MKTYRARTSLFALAAVMATPAFAQASGDAPAPATTSSSSRTTVYPASFFAQYAPRNALDIARQVPGFQIDFGDQSIRGFSGAAGNVVINGQRPSSKSENLNDILQKIPASRVVRVEVGPGDLYGADYSTRNQVLNVILSAEGGIDGNITGSLRRLYTGAVNPDGSVSALIRRGASTINLSAGFNNNVNHEEGTDTIRDITPPLVTGDLLEHRRKFNSYHDFNPYISASWALERAADKSIHVNARWSPGQFDLYQRNRVTVTGEDPRDDNLIQDYDQGSFELGGDITRPLAGGAIKLLGLATRRNVDNFDSYILRNGLVEDGAVRVGGFEQTQVADRNETIGRLTWSRQNLAGFSFETGFEAALNTLDNTTELFDVEEDGTLTPHPLPVTSATVKEKRGEAFVNIGKQLNPNLRVDGGVRYEFSHLTVNGDAEADRRLQFWKPSLTIDWKPGGKWHTQFSVKRTVAQLNFFDFVTAAELSTDRVNAGNANLEPQRTWEFRATADHPLLGDGQVKIDLGYDNISMFQDRVLICDPDHPGDASFCFDAPGNIGTGKRAFAALTVDAPLDKLIGLSGTRLKVFAQVQKTRVEDPISGDKRNFSDFYPEWQWSVSIRRDKGSWSYGFDLSDRDRFTFYRTDEFDTNFNTQPYASAFVEYRPDKRTSITFDIDNAINTHGARDRQIYFPNRADSNPFIVDEFRERNRHLNLGLTIKRTFGGAGAQASAGQGN</sequence>
<evidence type="ECO:0000313" key="11">
    <source>
        <dbReference type="Proteomes" id="UP001165363"/>
    </source>
</evidence>
<proteinExistence type="predicted"/>
<evidence type="ECO:0000259" key="9">
    <source>
        <dbReference type="Pfam" id="PF07715"/>
    </source>
</evidence>
<dbReference type="InterPro" id="IPR037066">
    <property type="entry name" value="Plug_dom_sf"/>
</dbReference>
<keyword evidence="5 8" id="KW-0732">Signal</keyword>
<evidence type="ECO:0000256" key="4">
    <source>
        <dbReference type="ARBA" id="ARBA00022692"/>
    </source>
</evidence>
<evidence type="ECO:0000256" key="3">
    <source>
        <dbReference type="ARBA" id="ARBA00022452"/>
    </source>
</evidence>
<dbReference type="RefSeq" id="WP_249846524.1">
    <property type="nucleotide sequence ID" value="NZ_JAMGBD010000001.1"/>
</dbReference>
<evidence type="ECO:0000256" key="8">
    <source>
        <dbReference type="SAM" id="SignalP"/>
    </source>
</evidence>
<accession>A0ABT0RIW5</accession>
<feature type="domain" description="TonB-dependent receptor plug" evidence="9">
    <location>
        <begin position="37"/>
        <end position="119"/>
    </location>
</feature>
<keyword evidence="4" id="KW-0812">Transmembrane</keyword>
<dbReference type="InterPro" id="IPR036942">
    <property type="entry name" value="Beta-barrel_TonB_sf"/>
</dbReference>
<evidence type="ECO:0000256" key="5">
    <source>
        <dbReference type="ARBA" id="ARBA00022729"/>
    </source>
</evidence>
<dbReference type="PANTHER" id="PTHR30069">
    <property type="entry name" value="TONB-DEPENDENT OUTER MEMBRANE RECEPTOR"/>
    <property type="match status" value="1"/>
</dbReference>
<name>A0ABT0RIW5_9SPHN</name>
<dbReference type="InterPro" id="IPR012910">
    <property type="entry name" value="Plug_dom"/>
</dbReference>
<comment type="subcellular location">
    <subcellularLocation>
        <location evidence="1">Cell outer membrane</location>
        <topology evidence="1">Multi-pass membrane protein</topology>
    </subcellularLocation>
</comment>
<dbReference type="EMBL" id="JAMGBD010000001">
    <property type="protein sequence ID" value="MCL6682563.1"/>
    <property type="molecule type" value="Genomic_DNA"/>
</dbReference>
<evidence type="ECO:0000256" key="2">
    <source>
        <dbReference type="ARBA" id="ARBA00022448"/>
    </source>
</evidence>
<organism evidence="10 11">
    <name type="scientific">Sphingomonas alba</name>
    <dbReference type="NCBI Taxonomy" id="2908208"/>
    <lineage>
        <taxon>Bacteria</taxon>
        <taxon>Pseudomonadati</taxon>
        <taxon>Pseudomonadota</taxon>
        <taxon>Alphaproteobacteria</taxon>
        <taxon>Sphingomonadales</taxon>
        <taxon>Sphingomonadaceae</taxon>
        <taxon>Sphingomonas</taxon>
    </lineage>
</organism>
<evidence type="ECO:0000256" key="7">
    <source>
        <dbReference type="ARBA" id="ARBA00023237"/>
    </source>
</evidence>
<keyword evidence="6" id="KW-0472">Membrane</keyword>
<dbReference type="Proteomes" id="UP001165363">
    <property type="component" value="Unassembled WGS sequence"/>
</dbReference>
<keyword evidence="11" id="KW-1185">Reference proteome</keyword>
<dbReference type="InterPro" id="IPR039426">
    <property type="entry name" value="TonB-dep_rcpt-like"/>
</dbReference>
<comment type="caution">
    <text evidence="10">The sequence shown here is derived from an EMBL/GenBank/DDBJ whole genome shotgun (WGS) entry which is preliminary data.</text>
</comment>
<evidence type="ECO:0000256" key="6">
    <source>
        <dbReference type="ARBA" id="ARBA00023136"/>
    </source>
</evidence>
<evidence type="ECO:0000313" key="10">
    <source>
        <dbReference type="EMBL" id="MCL6682563.1"/>
    </source>
</evidence>
<gene>
    <name evidence="10" type="ORF">LZ536_01420</name>
</gene>
<dbReference type="Gene3D" id="2.40.170.20">
    <property type="entry name" value="TonB-dependent receptor, beta-barrel domain"/>
    <property type="match status" value="1"/>
</dbReference>
<evidence type="ECO:0000256" key="1">
    <source>
        <dbReference type="ARBA" id="ARBA00004571"/>
    </source>
</evidence>
<dbReference type="Pfam" id="PF07715">
    <property type="entry name" value="Plug"/>
    <property type="match status" value="1"/>
</dbReference>
<feature type="chain" id="PRO_5045562213" evidence="8">
    <location>
        <begin position="24"/>
        <end position="726"/>
    </location>
</feature>
<keyword evidence="3" id="KW-1134">Transmembrane beta strand</keyword>